<feature type="binding site" evidence="17">
    <location>
        <position position="78"/>
    </location>
    <ligand>
        <name>ATP</name>
        <dbReference type="ChEBI" id="CHEBI:30616"/>
    </ligand>
</feature>
<dbReference type="InterPro" id="IPR036945">
    <property type="entry name" value="DAGK_sf"/>
</dbReference>
<evidence type="ECO:0000256" key="18">
    <source>
        <dbReference type="PIRSR" id="PIRSR600829-4"/>
    </source>
</evidence>
<keyword evidence="8 20" id="KW-0418">Kinase</keyword>
<evidence type="ECO:0000256" key="13">
    <source>
        <dbReference type="ARBA" id="ARBA00023209"/>
    </source>
</evidence>
<comment type="cofactor">
    <cofactor evidence="18">
        <name>Mg(2+)</name>
        <dbReference type="ChEBI" id="CHEBI:18420"/>
    </cofactor>
    <text evidence="18">Mn(2+), Zn(2+), Cd(2+) and Co(2+) support activity to lesser extents.</text>
</comment>
<dbReference type="AlphaFoldDB" id="A0A4S2F3M3"/>
<gene>
    <name evidence="20" type="ORF">E5334_05715</name>
</gene>
<keyword evidence="3" id="KW-1003">Cell membrane</keyword>
<keyword evidence="5" id="KW-0808">Transferase</keyword>
<dbReference type="Proteomes" id="UP000310263">
    <property type="component" value="Unassembled WGS sequence"/>
</dbReference>
<evidence type="ECO:0000256" key="8">
    <source>
        <dbReference type="ARBA" id="ARBA00022777"/>
    </source>
</evidence>
<dbReference type="Gene3D" id="1.10.287.3610">
    <property type="match status" value="1"/>
</dbReference>
<feature type="binding site" evidence="17">
    <location>
        <position position="30"/>
    </location>
    <ligand>
        <name>ATP</name>
        <dbReference type="ChEBI" id="CHEBI:30616"/>
    </ligand>
</feature>
<evidence type="ECO:0000256" key="3">
    <source>
        <dbReference type="ARBA" id="ARBA00022475"/>
    </source>
</evidence>
<keyword evidence="11" id="KW-0443">Lipid metabolism</keyword>
<evidence type="ECO:0000256" key="6">
    <source>
        <dbReference type="ARBA" id="ARBA00022692"/>
    </source>
</evidence>
<evidence type="ECO:0000313" key="20">
    <source>
        <dbReference type="EMBL" id="TGY62163.1"/>
    </source>
</evidence>
<sequence>MIPGSDKNHPTLFKSFAFAIQGFVFAFTTERNIKIMVGGFVFSVVMGFALQCTPGEWGCLLLGCGTVLSAELMNTAIETIVDLVSPEYNTLAGHAKDVAAAAVYILSTLVGIMGVVIFVNAALRLFG</sequence>
<name>A0A4S2F3M3_9ACTN</name>
<keyword evidence="14" id="KW-1208">Phospholipid metabolism</keyword>
<evidence type="ECO:0000256" key="15">
    <source>
        <dbReference type="PIRSR" id="PIRSR600829-1"/>
    </source>
</evidence>
<evidence type="ECO:0000256" key="12">
    <source>
        <dbReference type="ARBA" id="ARBA00023136"/>
    </source>
</evidence>
<dbReference type="PANTHER" id="PTHR34299:SF1">
    <property type="entry name" value="DIACYLGLYCEROL KINASE"/>
    <property type="match status" value="1"/>
</dbReference>
<dbReference type="GO" id="GO:0016301">
    <property type="term" value="F:kinase activity"/>
    <property type="evidence" value="ECO:0007669"/>
    <property type="project" value="UniProtKB-KW"/>
</dbReference>
<dbReference type="PANTHER" id="PTHR34299">
    <property type="entry name" value="DIACYLGLYCEROL KINASE"/>
    <property type="match status" value="1"/>
</dbReference>
<evidence type="ECO:0000256" key="10">
    <source>
        <dbReference type="ARBA" id="ARBA00022989"/>
    </source>
</evidence>
<protein>
    <submittedName>
        <fullName evidence="20">Diacylglycerol kinase family protein</fullName>
    </submittedName>
</protein>
<dbReference type="InterPro" id="IPR000829">
    <property type="entry name" value="DAGK"/>
</dbReference>
<keyword evidence="13" id="KW-0594">Phospholipid biosynthesis</keyword>
<keyword evidence="18" id="KW-0479">Metal-binding</keyword>
<feature type="active site" description="Proton acceptor" evidence="15">
    <location>
        <position position="71"/>
    </location>
</feature>
<dbReference type="OrthoDB" id="9796011at2"/>
<organism evidence="20 21">
    <name type="scientific">Muricaecibacterium torontonense</name>
    <dbReference type="NCBI Taxonomy" id="3032871"/>
    <lineage>
        <taxon>Bacteria</taxon>
        <taxon>Bacillati</taxon>
        <taxon>Actinomycetota</taxon>
        <taxon>Coriobacteriia</taxon>
        <taxon>Coriobacteriales</taxon>
        <taxon>Atopobiaceae</taxon>
        <taxon>Muricaecibacterium</taxon>
    </lineage>
</organism>
<dbReference type="GO" id="GO:0008654">
    <property type="term" value="P:phospholipid biosynthetic process"/>
    <property type="evidence" value="ECO:0007669"/>
    <property type="project" value="UniProtKB-KW"/>
</dbReference>
<evidence type="ECO:0000256" key="2">
    <source>
        <dbReference type="ARBA" id="ARBA00005967"/>
    </source>
</evidence>
<feature type="transmembrane region" description="Helical" evidence="19">
    <location>
        <begin position="101"/>
        <end position="123"/>
    </location>
</feature>
<feature type="transmembrane region" description="Helical" evidence="19">
    <location>
        <begin position="35"/>
        <end position="52"/>
    </location>
</feature>
<dbReference type="GO" id="GO:0005886">
    <property type="term" value="C:plasma membrane"/>
    <property type="evidence" value="ECO:0007669"/>
    <property type="project" value="UniProtKB-SubCell"/>
</dbReference>
<dbReference type="PROSITE" id="PS01069">
    <property type="entry name" value="DAGK_PROKAR"/>
    <property type="match status" value="1"/>
</dbReference>
<comment type="caution">
    <text evidence="20">The sequence shown here is derived from an EMBL/GenBank/DDBJ whole genome shotgun (WGS) entry which is preliminary data.</text>
</comment>
<dbReference type="EMBL" id="SRYE01000003">
    <property type="protein sequence ID" value="TGY62163.1"/>
    <property type="molecule type" value="Genomic_DNA"/>
</dbReference>
<dbReference type="GO" id="GO:0046872">
    <property type="term" value="F:metal ion binding"/>
    <property type="evidence" value="ECO:0007669"/>
    <property type="project" value="UniProtKB-KW"/>
</dbReference>
<accession>A0A4S2F3M3</accession>
<keyword evidence="18" id="KW-0460">Magnesium</keyword>
<dbReference type="Pfam" id="PF01219">
    <property type="entry name" value="DAGK_prokar"/>
    <property type="match status" value="1"/>
</dbReference>
<evidence type="ECO:0000256" key="9">
    <source>
        <dbReference type="ARBA" id="ARBA00022840"/>
    </source>
</evidence>
<dbReference type="GO" id="GO:0005524">
    <property type="term" value="F:ATP binding"/>
    <property type="evidence" value="ECO:0007669"/>
    <property type="project" value="UniProtKB-KW"/>
</dbReference>
<evidence type="ECO:0000256" key="5">
    <source>
        <dbReference type="ARBA" id="ARBA00022679"/>
    </source>
</evidence>
<feature type="binding site" evidence="18">
    <location>
        <position position="30"/>
    </location>
    <ligand>
        <name>a divalent metal cation</name>
        <dbReference type="ChEBI" id="CHEBI:60240"/>
    </ligand>
</feature>
<feature type="binding site" evidence="18">
    <location>
        <position position="78"/>
    </location>
    <ligand>
        <name>a divalent metal cation</name>
        <dbReference type="ChEBI" id="CHEBI:60240"/>
    </ligand>
</feature>
<evidence type="ECO:0000256" key="7">
    <source>
        <dbReference type="ARBA" id="ARBA00022741"/>
    </source>
</evidence>
<keyword evidence="4" id="KW-0444">Lipid biosynthesis</keyword>
<evidence type="ECO:0000256" key="16">
    <source>
        <dbReference type="PIRSR" id="PIRSR600829-2"/>
    </source>
</evidence>
<comment type="subcellular location">
    <subcellularLocation>
        <location evidence="1">Cell membrane</location>
        <topology evidence="1">Multi-pass membrane protein</topology>
    </subcellularLocation>
</comment>
<evidence type="ECO:0000313" key="21">
    <source>
        <dbReference type="Proteomes" id="UP000310263"/>
    </source>
</evidence>
<dbReference type="RefSeq" id="WP_136012634.1">
    <property type="nucleotide sequence ID" value="NZ_SRYE01000003.1"/>
</dbReference>
<evidence type="ECO:0000256" key="19">
    <source>
        <dbReference type="SAM" id="Phobius"/>
    </source>
</evidence>
<keyword evidence="10 19" id="KW-1133">Transmembrane helix</keyword>
<feature type="binding site" evidence="17">
    <location>
        <begin position="96"/>
        <end position="97"/>
    </location>
    <ligand>
        <name>ATP</name>
        <dbReference type="ChEBI" id="CHEBI:30616"/>
    </ligand>
</feature>
<feature type="transmembrane region" description="Helical" evidence="19">
    <location>
        <begin position="12"/>
        <end position="29"/>
    </location>
</feature>
<comment type="similarity">
    <text evidence="2">Belongs to the bacterial diacylglycerol kinase family.</text>
</comment>
<evidence type="ECO:0000256" key="11">
    <source>
        <dbReference type="ARBA" id="ARBA00023098"/>
    </source>
</evidence>
<keyword evidence="9 17" id="KW-0067">ATP-binding</keyword>
<proteinExistence type="inferred from homology"/>
<evidence type="ECO:0000256" key="4">
    <source>
        <dbReference type="ARBA" id="ARBA00022516"/>
    </source>
</evidence>
<reference evidence="20 21" key="1">
    <citation type="submission" date="2019-04" db="EMBL/GenBank/DDBJ databases">
        <title>Microbes associate with the intestines of laboratory mice.</title>
        <authorList>
            <person name="Navarre W."/>
            <person name="Wong E."/>
            <person name="Huang K."/>
            <person name="Tropini C."/>
            <person name="Ng K."/>
            <person name="Yu B."/>
        </authorList>
    </citation>
    <scope>NUCLEOTIDE SEQUENCE [LARGE SCALE GENOMIC DNA]</scope>
    <source>
        <strain evidence="20 21">NM07_P-09</strain>
    </source>
</reference>
<feature type="binding site" evidence="16">
    <location>
        <position position="71"/>
    </location>
    <ligand>
        <name>substrate</name>
    </ligand>
</feature>
<dbReference type="InterPro" id="IPR033717">
    <property type="entry name" value="UDPK"/>
</dbReference>
<keyword evidence="21" id="KW-1185">Reference proteome</keyword>
<keyword evidence="6 19" id="KW-0812">Transmembrane</keyword>
<keyword evidence="7 17" id="KW-0547">Nucleotide-binding</keyword>
<evidence type="ECO:0000256" key="14">
    <source>
        <dbReference type="ARBA" id="ARBA00023264"/>
    </source>
</evidence>
<keyword evidence="12 19" id="KW-0472">Membrane</keyword>
<dbReference type="CDD" id="cd14265">
    <property type="entry name" value="UDPK_IM_like"/>
    <property type="match status" value="1"/>
</dbReference>
<evidence type="ECO:0000256" key="1">
    <source>
        <dbReference type="ARBA" id="ARBA00004651"/>
    </source>
</evidence>
<evidence type="ECO:0000256" key="17">
    <source>
        <dbReference type="PIRSR" id="PIRSR600829-3"/>
    </source>
</evidence>